<dbReference type="Proteomes" id="UP000622317">
    <property type="component" value="Unassembled WGS sequence"/>
</dbReference>
<proteinExistence type="inferred from homology"/>
<evidence type="ECO:0000313" key="6">
    <source>
        <dbReference type="EMBL" id="MBD5779128.1"/>
    </source>
</evidence>
<accession>A0A927IGX4</accession>
<keyword evidence="2 4" id="KW-0378">Hydrolase</keyword>
<dbReference type="GO" id="GO:0004650">
    <property type="term" value="F:polygalacturonase activity"/>
    <property type="evidence" value="ECO:0007669"/>
    <property type="project" value="InterPro"/>
</dbReference>
<keyword evidence="7" id="KW-1185">Reference proteome</keyword>
<dbReference type="InterPro" id="IPR011050">
    <property type="entry name" value="Pectin_lyase_fold/virulence"/>
</dbReference>
<name>A0A927IGX4_9BACT</name>
<evidence type="ECO:0000256" key="5">
    <source>
        <dbReference type="SAM" id="SignalP"/>
    </source>
</evidence>
<dbReference type="Pfam" id="PF00295">
    <property type="entry name" value="Glyco_hydro_28"/>
    <property type="match status" value="1"/>
</dbReference>
<reference evidence="6" key="1">
    <citation type="submission" date="2020-09" db="EMBL/GenBank/DDBJ databases">
        <title>Pelagicoccus enzymogenes sp. nov. with an EPS production, isolated from marine sediment.</title>
        <authorList>
            <person name="Feng X."/>
        </authorList>
    </citation>
    <scope>NUCLEOTIDE SEQUENCE</scope>
    <source>
        <strain evidence="6">NFK12</strain>
    </source>
</reference>
<dbReference type="InterPro" id="IPR012334">
    <property type="entry name" value="Pectin_lyas_fold"/>
</dbReference>
<comment type="similarity">
    <text evidence="1 4">Belongs to the glycosyl hydrolase 28 family.</text>
</comment>
<dbReference type="PANTHER" id="PTHR31339:SF9">
    <property type="entry name" value="PLASMIN AND FIBRONECTIN-BINDING PROTEIN A"/>
    <property type="match status" value="1"/>
</dbReference>
<gene>
    <name evidence="6" type="ORF">IEN85_06455</name>
</gene>
<dbReference type="PANTHER" id="PTHR31339">
    <property type="entry name" value="PECTIN LYASE-RELATED"/>
    <property type="match status" value="1"/>
</dbReference>
<sequence length="460" mass="50734">MNFVIKHSSSLAFCLLAPFGLWASTELSVDAPASWSVAESIVETIELPDIPQRSVSIEAFGAEPAPADSRKAIMSAIAAQAKKGGGQVVIPAGEWWCDGPIHLQSRIDLHLSEGALLRFSGRAESFLPVVKTRWEGTEVFTYSPLIYGRDVEDVAITGEGTIDGNAESEFLAWHPKAEPDFHRLRKMGFEGVPVEQRQFGAGTHLRPPSVQIFGGKRVLLSGYKVINSPFWVNHLVYVQHATVRDLRIDSHFPNNDGIDVESSSLVLVEGNVFRTGDDSVVIKSGRDLDGRTIGIPSTHIVVRNNDLGGEDGIGLGSEMSGGISHVYFTDNILRSGMSAFRFKSNLDRGGLVEKIRLRNFEVGSFDTLFWFQLNYPSKLGGNFPATYRDIVFEDMSVEEVKVVFEAHAPAASPLRDVQFRNIRIESADTPFIVENAVDLEFENVRIGSQVIDGELSWREQ</sequence>
<evidence type="ECO:0000256" key="3">
    <source>
        <dbReference type="ARBA" id="ARBA00023295"/>
    </source>
</evidence>
<organism evidence="6 7">
    <name type="scientific">Pelagicoccus enzymogenes</name>
    <dbReference type="NCBI Taxonomy" id="2773457"/>
    <lineage>
        <taxon>Bacteria</taxon>
        <taxon>Pseudomonadati</taxon>
        <taxon>Verrucomicrobiota</taxon>
        <taxon>Opitutia</taxon>
        <taxon>Puniceicoccales</taxon>
        <taxon>Pelagicoccaceae</taxon>
        <taxon>Pelagicoccus</taxon>
    </lineage>
</organism>
<dbReference type="SUPFAM" id="SSF51126">
    <property type="entry name" value="Pectin lyase-like"/>
    <property type="match status" value="1"/>
</dbReference>
<evidence type="ECO:0000256" key="4">
    <source>
        <dbReference type="RuleBase" id="RU361169"/>
    </source>
</evidence>
<comment type="caution">
    <text evidence="6">The sequence shown here is derived from an EMBL/GenBank/DDBJ whole genome shotgun (WGS) entry which is preliminary data.</text>
</comment>
<keyword evidence="3 4" id="KW-0326">Glycosidase</keyword>
<evidence type="ECO:0000256" key="1">
    <source>
        <dbReference type="ARBA" id="ARBA00008834"/>
    </source>
</evidence>
<dbReference type="AlphaFoldDB" id="A0A927IGX4"/>
<keyword evidence="5" id="KW-0732">Signal</keyword>
<dbReference type="InterPro" id="IPR051801">
    <property type="entry name" value="GH28_Enzymes"/>
</dbReference>
<evidence type="ECO:0000313" key="7">
    <source>
        <dbReference type="Proteomes" id="UP000622317"/>
    </source>
</evidence>
<dbReference type="InterPro" id="IPR000743">
    <property type="entry name" value="Glyco_hydro_28"/>
</dbReference>
<dbReference type="RefSeq" id="WP_191616267.1">
    <property type="nucleotide sequence ID" value="NZ_JACYFG010000007.1"/>
</dbReference>
<feature type="chain" id="PRO_5036817789" evidence="5">
    <location>
        <begin position="24"/>
        <end position="460"/>
    </location>
</feature>
<dbReference type="GO" id="GO:0005975">
    <property type="term" value="P:carbohydrate metabolic process"/>
    <property type="evidence" value="ECO:0007669"/>
    <property type="project" value="InterPro"/>
</dbReference>
<protein>
    <submittedName>
        <fullName evidence="6">Glycoside hydrolase family 28 protein</fullName>
    </submittedName>
</protein>
<evidence type="ECO:0000256" key="2">
    <source>
        <dbReference type="ARBA" id="ARBA00022801"/>
    </source>
</evidence>
<feature type="signal peptide" evidence="5">
    <location>
        <begin position="1"/>
        <end position="23"/>
    </location>
</feature>
<dbReference type="EMBL" id="JACYFG010000007">
    <property type="protein sequence ID" value="MBD5779128.1"/>
    <property type="molecule type" value="Genomic_DNA"/>
</dbReference>
<dbReference type="Gene3D" id="2.160.20.10">
    <property type="entry name" value="Single-stranded right-handed beta-helix, Pectin lyase-like"/>
    <property type="match status" value="1"/>
</dbReference>